<dbReference type="InterPro" id="IPR029016">
    <property type="entry name" value="GAF-like_dom_sf"/>
</dbReference>
<evidence type="ECO:0000259" key="5">
    <source>
        <dbReference type="PROSITE" id="PS51078"/>
    </source>
</evidence>
<dbReference type="PANTHER" id="PTHR30136:SF7">
    <property type="entry name" value="HTH-TYPE TRANSCRIPTIONAL REGULATOR KDGR-RELATED"/>
    <property type="match status" value="1"/>
</dbReference>
<dbReference type="Gene3D" id="1.10.10.10">
    <property type="entry name" value="Winged helix-like DNA-binding domain superfamily/Winged helix DNA-binding domain"/>
    <property type="match status" value="1"/>
</dbReference>
<evidence type="ECO:0000313" key="6">
    <source>
        <dbReference type="EMBL" id="QYZ69493.1"/>
    </source>
</evidence>
<dbReference type="SUPFAM" id="SSF46785">
    <property type="entry name" value="Winged helix' DNA-binding domain"/>
    <property type="match status" value="1"/>
</dbReference>
<dbReference type="Pfam" id="PF01614">
    <property type="entry name" value="IclR_C"/>
    <property type="match status" value="1"/>
</dbReference>
<dbReference type="InterPro" id="IPR014757">
    <property type="entry name" value="Tscrpt_reg_IclR_C"/>
</dbReference>
<gene>
    <name evidence="6" type="ORF">JO391_17445</name>
</gene>
<evidence type="ECO:0000256" key="2">
    <source>
        <dbReference type="ARBA" id="ARBA00023125"/>
    </source>
</evidence>
<dbReference type="InterPro" id="IPR005471">
    <property type="entry name" value="Tscrpt_reg_IclR_N"/>
</dbReference>
<dbReference type="PANTHER" id="PTHR30136">
    <property type="entry name" value="HELIX-TURN-HELIX TRANSCRIPTIONAL REGULATOR, ICLR FAMILY"/>
    <property type="match status" value="1"/>
</dbReference>
<proteinExistence type="predicted"/>
<evidence type="ECO:0000313" key="7">
    <source>
        <dbReference type="Proteomes" id="UP000826300"/>
    </source>
</evidence>
<dbReference type="GO" id="GO:0003700">
    <property type="term" value="F:DNA-binding transcription factor activity"/>
    <property type="evidence" value="ECO:0007669"/>
    <property type="project" value="TreeGrafter"/>
</dbReference>
<evidence type="ECO:0000256" key="1">
    <source>
        <dbReference type="ARBA" id="ARBA00023015"/>
    </source>
</evidence>
<dbReference type="AlphaFoldDB" id="A0A8G1ECV7"/>
<protein>
    <submittedName>
        <fullName evidence="6">IclR family transcriptional regulator</fullName>
    </submittedName>
</protein>
<dbReference type="InterPro" id="IPR036390">
    <property type="entry name" value="WH_DNA-bd_sf"/>
</dbReference>
<dbReference type="PROSITE" id="PS51077">
    <property type="entry name" value="HTH_ICLR"/>
    <property type="match status" value="1"/>
</dbReference>
<name>A0A8G1ECV7_9RHOB</name>
<dbReference type="SUPFAM" id="SSF55781">
    <property type="entry name" value="GAF domain-like"/>
    <property type="match status" value="1"/>
</dbReference>
<keyword evidence="7" id="KW-1185">Reference proteome</keyword>
<keyword evidence="1" id="KW-0805">Transcription regulation</keyword>
<dbReference type="Gene3D" id="3.30.450.40">
    <property type="match status" value="1"/>
</dbReference>
<dbReference type="InterPro" id="IPR036388">
    <property type="entry name" value="WH-like_DNA-bd_sf"/>
</dbReference>
<dbReference type="RefSeq" id="WP_220661711.1">
    <property type="nucleotide sequence ID" value="NZ_CP069370.1"/>
</dbReference>
<dbReference type="GO" id="GO:0003677">
    <property type="term" value="F:DNA binding"/>
    <property type="evidence" value="ECO:0007669"/>
    <property type="project" value="UniProtKB-KW"/>
</dbReference>
<dbReference type="Proteomes" id="UP000826300">
    <property type="component" value="Chromosome"/>
</dbReference>
<reference evidence="6" key="1">
    <citation type="submission" date="2021-02" db="EMBL/GenBank/DDBJ databases">
        <title>Rhodobacter shimadae sp. nov., an aerobic anoxygenic phototrophic bacterium isolated from a hot spring.</title>
        <authorList>
            <person name="Muramatsu S."/>
            <person name="Haruta S."/>
            <person name="Hirose S."/>
            <person name="Hanada S."/>
        </authorList>
    </citation>
    <scope>NUCLEOTIDE SEQUENCE</scope>
    <source>
        <strain evidence="6">N10</strain>
    </source>
</reference>
<dbReference type="Pfam" id="PF09339">
    <property type="entry name" value="HTH_IclR"/>
    <property type="match status" value="1"/>
</dbReference>
<feature type="domain" description="IclR-ED" evidence="5">
    <location>
        <begin position="73"/>
        <end position="254"/>
    </location>
</feature>
<dbReference type="SMART" id="SM00346">
    <property type="entry name" value="HTH_ICLR"/>
    <property type="match status" value="1"/>
</dbReference>
<accession>A0A8G1ECV7</accession>
<evidence type="ECO:0000259" key="4">
    <source>
        <dbReference type="PROSITE" id="PS51077"/>
    </source>
</evidence>
<dbReference type="EMBL" id="CP069370">
    <property type="protein sequence ID" value="QYZ69493.1"/>
    <property type="molecule type" value="Genomic_DNA"/>
</dbReference>
<keyword evidence="3" id="KW-0804">Transcription</keyword>
<feature type="domain" description="HTH iclR-type" evidence="4">
    <location>
        <begin position="12"/>
        <end position="72"/>
    </location>
</feature>
<dbReference type="GO" id="GO:0045892">
    <property type="term" value="P:negative regulation of DNA-templated transcription"/>
    <property type="evidence" value="ECO:0007669"/>
    <property type="project" value="TreeGrafter"/>
</dbReference>
<dbReference type="KEGG" id="nsm:JO391_17445"/>
<evidence type="ECO:0000256" key="3">
    <source>
        <dbReference type="ARBA" id="ARBA00023163"/>
    </source>
</evidence>
<keyword evidence="2" id="KW-0238">DNA-binding</keyword>
<dbReference type="InterPro" id="IPR050707">
    <property type="entry name" value="HTH_MetabolicPath_Reg"/>
</dbReference>
<organism evidence="6 7">
    <name type="scientific">Neotabrizicola shimadae</name>
    <dbReference type="NCBI Taxonomy" id="2807096"/>
    <lineage>
        <taxon>Bacteria</taxon>
        <taxon>Pseudomonadati</taxon>
        <taxon>Pseudomonadota</taxon>
        <taxon>Alphaproteobacteria</taxon>
        <taxon>Rhodobacterales</taxon>
        <taxon>Paracoccaceae</taxon>
        <taxon>Neotabrizicola</taxon>
    </lineage>
</organism>
<sequence length="254" mass="28083">MSDPEDEGRYRAPALDKGLDMIELLAATEEGMTLKDISSALGRSPTELYRMLDRLARRGYVARQGDTYELTMKLFLLAHRRPPIRRLVGLATPVMRRFTAAAEQACHLVKYDRGDLVVIAQVEAPGYWGLAIRVGARVGMVNTGSGHVLLAFAPEYERALMFEEHEWMPHEAPPPNLDARLEQVRAQGYESMESQQTAGVMNLSVPILASDGSVLAALTCPFVLRLDNHEAPDRDQVLRLLIQAGKDLSGSLSS</sequence>
<dbReference type="PROSITE" id="PS51078">
    <property type="entry name" value="ICLR_ED"/>
    <property type="match status" value="1"/>
</dbReference>